<evidence type="ECO:0000256" key="2">
    <source>
        <dbReference type="SAM" id="MobiDB-lite"/>
    </source>
</evidence>
<dbReference type="OrthoDB" id="1747274at2759"/>
<feature type="domain" description="UmuC" evidence="3">
    <location>
        <begin position="60"/>
        <end position="298"/>
    </location>
</feature>
<dbReference type="GeneID" id="37266613"/>
<dbReference type="InterPro" id="IPR001126">
    <property type="entry name" value="UmuC"/>
</dbReference>
<name>A0A316Z236_9BASI</name>
<dbReference type="InterPro" id="IPR025527">
    <property type="entry name" value="HUWE1/Rev1_UBM"/>
</dbReference>
<evidence type="ECO:0000313" key="4">
    <source>
        <dbReference type="EMBL" id="PWN95850.1"/>
    </source>
</evidence>
<dbReference type="InterPro" id="IPR043128">
    <property type="entry name" value="Rev_trsase/Diguanyl_cyclase"/>
</dbReference>
<dbReference type="InterPro" id="IPR043502">
    <property type="entry name" value="DNA/RNA_pol_sf"/>
</dbReference>
<keyword evidence="5" id="KW-1185">Reference proteome</keyword>
<dbReference type="RefSeq" id="XP_025596129.1">
    <property type="nucleotide sequence ID" value="XM_025739067.1"/>
</dbReference>
<dbReference type="Gene3D" id="3.40.1170.60">
    <property type="match status" value="1"/>
</dbReference>
<evidence type="ECO:0000259" key="3">
    <source>
        <dbReference type="PROSITE" id="PS50173"/>
    </source>
</evidence>
<proteinExistence type="predicted"/>
<dbReference type="PANTHER" id="PTHR46404">
    <property type="entry name" value="DNA POLYMERASE IOTA"/>
    <property type="match status" value="1"/>
</dbReference>
<dbReference type="AlphaFoldDB" id="A0A316Z236"/>
<dbReference type="GO" id="GO:0003684">
    <property type="term" value="F:damaged DNA binding"/>
    <property type="evidence" value="ECO:0007669"/>
    <property type="project" value="InterPro"/>
</dbReference>
<accession>A0A316Z236</accession>
<dbReference type="GO" id="GO:0003887">
    <property type="term" value="F:DNA-directed DNA polymerase activity"/>
    <property type="evidence" value="ECO:0007669"/>
    <property type="project" value="TreeGrafter"/>
</dbReference>
<dbReference type="PANTHER" id="PTHR46404:SF1">
    <property type="entry name" value="DNA POLYMERASE IOTA"/>
    <property type="match status" value="1"/>
</dbReference>
<evidence type="ECO:0000256" key="1">
    <source>
        <dbReference type="ARBA" id="ARBA00022679"/>
    </source>
</evidence>
<dbReference type="GO" id="GO:0070987">
    <property type="term" value="P:error-free translesion synthesis"/>
    <property type="evidence" value="ECO:0007669"/>
    <property type="project" value="UniProtKB-ARBA"/>
</dbReference>
<dbReference type="PROSITE" id="PS50173">
    <property type="entry name" value="UMUC"/>
    <property type="match status" value="1"/>
</dbReference>
<evidence type="ECO:0000313" key="5">
    <source>
        <dbReference type="Proteomes" id="UP000245946"/>
    </source>
</evidence>
<dbReference type="Proteomes" id="UP000245946">
    <property type="component" value="Unassembled WGS sequence"/>
</dbReference>
<dbReference type="Gene3D" id="3.30.70.270">
    <property type="match status" value="1"/>
</dbReference>
<feature type="region of interest" description="Disordered" evidence="2">
    <location>
        <begin position="1"/>
        <end position="49"/>
    </location>
</feature>
<dbReference type="GO" id="GO:0006281">
    <property type="term" value="P:DNA repair"/>
    <property type="evidence" value="ECO:0007669"/>
    <property type="project" value="InterPro"/>
</dbReference>
<dbReference type="EMBL" id="KZ819302">
    <property type="protein sequence ID" value="PWN95850.1"/>
    <property type="molecule type" value="Genomic_DNA"/>
</dbReference>
<dbReference type="InterPro" id="IPR036775">
    <property type="entry name" value="DNA_pol_Y-fam_lit_finger_sf"/>
</dbReference>
<protein>
    <submittedName>
        <fullName evidence="4">DNA/RNA polymerase</fullName>
    </submittedName>
</protein>
<dbReference type="Gene3D" id="3.30.1490.100">
    <property type="entry name" value="DNA polymerase, Y-family, little finger domain"/>
    <property type="match status" value="1"/>
</dbReference>
<dbReference type="Pfam" id="PF14377">
    <property type="entry name" value="UBM"/>
    <property type="match status" value="1"/>
</dbReference>
<reference evidence="4 5" key="1">
    <citation type="journal article" date="2018" name="Mol. Biol. Evol.">
        <title>Broad Genomic Sampling Reveals a Smut Pathogenic Ancestry of the Fungal Clade Ustilaginomycotina.</title>
        <authorList>
            <person name="Kijpornyongpan T."/>
            <person name="Mondo S.J."/>
            <person name="Barry K."/>
            <person name="Sandor L."/>
            <person name="Lee J."/>
            <person name="Lipzen A."/>
            <person name="Pangilinan J."/>
            <person name="LaButti K."/>
            <person name="Hainaut M."/>
            <person name="Henrissat B."/>
            <person name="Grigoriev I.V."/>
            <person name="Spatafora J.W."/>
            <person name="Aime M.C."/>
        </authorList>
    </citation>
    <scope>NUCLEOTIDE SEQUENCE [LARGE SCALE GENOMIC DNA]</scope>
    <source>
        <strain evidence="4 5">MCA 4186</strain>
    </source>
</reference>
<keyword evidence="1" id="KW-0808">Transferase</keyword>
<gene>
    <name evidence="4" type="ORF">FA09DRAFT_127919</name>
</gene>
<dbReference type="STRING" id="58919.A0A316Z236"/>
<feature type="compositionally biased region" description="Basic and acidic residues" evidence="2">
    <location>
        <begin position="32"/>
        <end position="41"/>
    </location>
</feature>
<dbReference type="SUPFAM" id="SSF56672">
    <property type="entry name" value="DNA/RNA polymerases"/>
    <property type="match status" value="1"/>
</dbReference>
<sequence length="654" mass="70340">MALSSEGPDGLQDWRRASVVPGGNRLPTRDTAALRDPRAAEEQTALPPDLPLEAPPGRIIIHLDLDAFYVGASRLRDADLIGKPVGIKQKGLLATVSYEARALGCAKLGRVTESIERCPALILVDGEDLSFFRATSRKVFSLVSTSLGPATPVEKLGMDELWMDVTALIDGHLNAWPAADADGQRWFSLPGKHAALKGDAASSTGFHYSATAATGHVDSALPSLRFIIASYLAAHLRELLQSQMSLSASAGIAPNKALAKLAGAAHKPAQQTLFAPSDPRDYAAYVAKRRLRSLGGFGSSIVERITDALAASRGSEPSAEQHPADASSLTTAEVRKRIDRQAFIHAFGTAGPRLWAALWGQDSTSVVHAPEFPSTISIEDTYAPTGAPASALSTLTAALMRRLDFELRGKESKAPRFVRTDRPAWGEGGGPLVRCYEQIDDGEVGPWMRWPAGLRLSTMSGGWGSRVSRQTAMPVELFDETLTREARHAALLRTLEGLQRLMCKPGAPVRLLNIAAFELRTVPPERAIGSWLAAAEARTAQRQSIDMEFLLSLPADIRAEVAAQHGIDLDDTRPTQQVACLVCGALTPPYLLHDHAMWPATGAPDAEAEEASDHDDAEQDDLAHCPLPSCGISLPARLVYEHRRWHEARGSTSP</sequence>
<organism evidence="4 5">
    <name type="scientific">Tilletiopsis washingtonensis</name>
    <dbReference type="NCBI Taxonomy" id="58919"/>
    <lineage>
        <taxon>Eukaryota</taxon>
        <taxon>Fungi</taxon>
        <taxon>Dikarya</taxon>
        <taxon>Basidiomycota</taxon>
        <taxon>Ustilaginomycotina</taxon>
        <taxon>Exobasidiomycetes</taxon>
        <taxon>Entylomatales</taxon>
        <taxon>Entylomatales incertae sedis</taxon>
        <taxon>Tilletiopsis</taxon>
    </lineage>
</organism>
<dbReference type="Pfam" id="PF00817">
    <property type="entry name" value="IMS"/>
    <property type="match status" value="1"/>
</dbReference>